<reference evidence="1" key="1">
    <citation type="journal article" date="2018" name="Nat. Commun.">
        <title>Diversity and evolution of the emerging Pandoraviridae family.</title>
        <authorList>
            <person name="Legendre M."/>
            <person name="Fabre E."/>
            <person name="Poirot O."/>
            <person name="Jeudy S."/>
            <person name="Lartigue A."/>
            <person name="Alempic J.M."/>
            <person name="Beucher L."/>
            <person name="Philippe N."/>
            <person name="Bertaux L."/>
            <person name="Christo-Foroux E."/>
            <person name="Labadie K."/>
            <person name="Coute Y."/>
            <person name="Abergel C."/>
            <person name="Claverie J.M."/>
        </authorList>
    </citation>
    <scope>NUCLEOTIDE SEQUENCE [LARGE SCALE GENOMIC DNA]</scope>
    <source>
        <strain evidence="1">Macleodensis</strain>
    </source>
</reference>
<dbReference type="KEGG" id="vg:36842014"/>
<dbReference type="GeneID" id="36842014"/>
<dbReference type="EMBL" id="MG011691">
    <property type="protein sequence ID" value="AVK77559.1"/>
    <property type="molecule type" value="Genomic_DNA"/>
</dbReference>
<accession>A0A2U7UGB3</accession>
<dbReference type="InterPro" id="IPR011333">
    <property type="entry name" value="SKP1/BTB/POZ_sf"/>
</dbReference>
<dbReference type="Proteomes" id="UP000249758">
    <property type="component" value="Segment"/>
</dbReference>
<proteinExistence type="predicted"/>
<gene>
    <name evidence="1" type="ORF">pmac_cds_871</name>
</gene>
<dbReference type="Gene3D" id="3.30.710.10">
    <property type="entry name" value="Potassium Channel Kv1.1, Chain A"/>
    <property type="match status" value="1"/>
</dbReference>
<dbReference type="RefSeq" id="YP_009481555.1">
    <property type="nucleotide sequence ID" value="NC_037665.1"/>
</dbReference>
<sequence length="323" mass="35587">MQFLREMRHRLCDCIVSVRSAEDEGAAPERIIAHRAVLAGWPYFAALFRHAEPIAWESSPAGDDPKGFARPVYDIIVPFAPAVARTLIESAYGGSRDPSYADDPQCDPVDAIQCAIYLGERERLVRDRIESVLDTLLDTADADCAARDRDVATFVMHMIDTNLSVSLKCAIVGRFYYLLNDTERADVARRHGALVPKVSYAGHGPLPTGVHIYCDSLVAQTTTPRVVRGALCDMEPTVEVIQCMVDASRAVTIRIRLPKSASPMWHCKTRLYHPFILQPHVACFSAASGSSWTVTTRDDPNSTLLSFVASHLTACEIVLFPVA</sequence>
<protein>
    <submittedName>
        <fullName evidence="1">BTB incomplete domain containing protein</fullName>
    </submittedName>
</protein>
<organism evidence="1">
    <name type="scientific">Pandoravirus macleodensis</name>
    <dbReference type="NCBI Taxonomy" id="2107707"/>
    <lineage>
        <taxon>Viruses</taxon>
        <taxon>Pandoravirus</taxon>
    </lineage>
</organism>
<evidence type="ECO:0000313" key="1">
    <source>
        <dbReference type="EMBL" id="AVK77559.1"/>
    </source>
</evidence>
<name>A0A2U7UGB3_9VIRU</name>